<protein>
    <recommendedName>
        <fullName evidence="3">RAP domain-containing protein</fullName>
    </recommendedName>
</protein>
<dbReference type="PANTHER" id="PTHR21228:SF1">
    <property type="entry name" value="FAST KINASE DOMAIN-CONTAINING PROTEIN 2, MITOCHONDRIAL"/>
    <property type="match status" value="1"/>
</dbReference>
<dbReference type="Pfam" id="PF06743">
    <property type="entry name" value="FAST_1"/>
    <property type="match status" value="1"/>
</dbReference>
<proteinExistence type="predicted"/>
<organism evidence="4 5">
    <name type="scientific">Sus scrofa</name>
    <name type="common">Pig</name>
    <dbReference type="NCBI Taxonomy" id="9823"/>
    <lineage>
        <taxon>Eukaryota</taxon>
        <taxon>Metazoa</taxon>
        <taxon>Chordata</taxon>
        <taxon>Craniata</taxon>
        <taxon>Vertebrata</taxon>
        <taxon>Euteleostomi</taxon>
        <taxon>Mammalia</taxon>
        <taxon>Eutheria</taxon>
        <taxon>Laurasiatheria</taxon>
        <taxon>Artiodactyla</taxon>
        <taxon>Suina</taxon>
        <taxon>Suidae</taxon>
        <taxon>Sus</taxon>
    </lineage>
</organism>
<evidence type="ECO:0000313" key="4">
    <source>
        <dbReference type="Ensembl" id="ENSSSCP00015003708.1"/>
    </source>
</evidence>
<evidence type="ECO:0000259" key="3">
    <source>
        <dbReference type="PROSITE" id="PS51286"/>
    </source>
</evidence>
<evidence type="ECO:0000313" key="5">
    <source>
        <dbReference type="Proteomes" id="UP000694726"/>
    </source>
</evidence>
<dbReference type="AlphaFoldDB" id="A0A8D0MKF1"/>
<dbReference type="InterPro" id="IPR050870">
    <property type="entry name" value="FAST_kinase"/>
</dbReference>
<evidence type="ECO:0000256" key="2">
    <source>
        <dbReference type="ARBA" id="ARBA00023128"/>
    </source>
</evidence>
<dbReference type="Ensembl" id="ENSSSCT00065073451.1">
    <property type="protein sequence ID" value="ENSSSCP00065031978.1"/>
    <property type="gene ID" value="ENSSSCG00065053640.1"/>
</dbReference>
<reference evidence="4" key="1">
    <citation type="submission" date="2025-05" db="UniProtKB">
        <authorList>
            <consortium name="Ensembl"/>
        </authorList>
    </citation>
    <scope>IDENTIFICATION</scope>
</reference>
<accession>A0A8D0MKF1</accession>
<dbReference type="PANTHER" id="PTHR21228">
    <property type="entry name" value="FAST LEU-RICH DOMAIN-CONTAINING"/>
    <property type="match status" value="1"/>
</dbReference>
<dbReference type="InterPro" id="IPR013584">
    <property type="entry name" value="RAP"/>
</dbReference>
<keyword evidence="2" id="KW-0496">Mitochondrion</keyword>
<dbReference type="SMART" id="SM00952">
    <property type="entry name" value="RAP"/>
    <property type="match status" value="1"/>
</dbReference>
<dbReference type="Proteomes" id="UP000694725">
    <property type="component" value="Unplaced"/>
</dbReference>
<name>A0A8D0MKF1_PIG</name>
<dbReference type="GO" id="GO:0005739">
    <property type="term" value="C:mitochondrion"/>
    <property type="evidence" value="ECO:0007669"/>
    <property type="project" value="UniProtKB-SubCell"/>
</dbReference>
<evidence type="ECO:0000256" key="1">
    <source>
        <dbReference type="ARBA" id="ARBA00004173"/>
    </source>
</evidence>
<dbReference type="InterPro" id="IPR010622">
    <property type="entry name" value="FAST_Leu-rich"/>
</dbReference>
<comment type="subcellular location">
    <subcellularLocation>
        <location evidence="1">Mitochondrion</location>
    </subcellularLocation>
</comment>
<dbReference type="Proteomes" id="UP000694726">
    <property type="component" value="Unplaced"/>
</dbReference>
<feature type="domain" description="RAP" evidence="3">
    <location>
        <begin position="613"/>
        <end position="670"/>
    </location>
</feature>
<sequence length="689" mass="78223">MNNRTGSFLWNLRQFSSLVPSGRTVRLYPLGFCRRQIVYLNWNQRSLLNNFGNRMQSSIRCLFQNALIFKSGGDDFQTKGISTATVFTVDRPLCSRRLSFDSNHPLAADNGLKKNFQHEASKEDVLTKGTKPARISCSTLSQECNSLSDVLDIFSKAPRFPSSNYFSALWIVAKRMSSDQKRFEKQLMFNHPVFSQLCEQAMREAKIMHYDDLLFSLHAIVKLGIPQNTLLVQTLLRVVQERINECDEKCLSVLSTVLEAMEPCKNVDVLRAGFRMLVDQQVWKIERVFTLQTVMKCIGKDAPVGLKRKLEMKALKELDQFSVLNSQHMFKVLAAMNHRSIILLNECSKTVTSNIHGCPFKILISILQSCRDLRYFNIDLLKGIADYVTTTFDIWKLKQVLFLLILFESFGFRPVGLMDLFMKKAADESGSLNVKNLVCILYVYSSLNHVYKCQTHRFLEIMASALTGSLHHISSENLLNVVCSFCLLNHFPLALINQLFQKDTISDLLTSGDVEKHVLKLCMVTACLKLDDAPYPKNIDLVLPEPPSTVLCPNAKVAKVLSSLLGEGCFSKSIQLPHNYYIDFEIRMDTNRSQVLPFSEVDVVTSDTDIQRVAILCIPKSAYCLDSTHPKGNLALKMRHLKAMGFRVILVHNWEMEKLDMKDAVMLLKTKIYSTEALAPADKNLQSTC</sequence>
<dbReference type="Ensembl" id="ENSSSCT00015009280.1">
    <property type="protein sequence ID" value="ENSSSCP00015003708.1"/>
    <property type="gene ID" value="ENSSSCG00015007017.1"/>
</dbReference>
<dbReference type="Pfam" id="PF08373">
    <property type="entry name" value="RAP"/>
    <property type="match status" value="1"/>
</dbReference>
<dbReference type="GO" id="GO:0044528">
    <property type="term" value="P:regulation of mitochondrial mRNA stability"/>
    <property type="evidence" value="ECO:0007669"/>
    <property type="project" value="InterPro"/>
</dbReference>
<dbReference type="PROSITE" id="PS51286">
    <property type="entry name" value="RAP"/>
    <property type="match status" value="1"/>
</dbReference>